<sequence>MTHDLVIRGGTIVDGTGAAPYDGDVAIDGTEIVAVGNVSSNGKREIDATGHIVTPGFIDGHTHLDAQIAWDPMVTPSTQHGVTTVLLGNCGVTFAPCKPEHREKLAGMMETVEDIPKHAIMSGLSWDWDQYGDYLDYIEKSKPAVNVVGLVGHCAIRYYVMGDRAVDELASDEEIEQMAQLVDNAVKAGAIGFSTSRVEGHRIPDGRPVPGTFSSEEELCRFAEIVRDNGGGLMQTVL</sequence>
<dbReference type="Pfam" id="PF07969">
    <property type="entry name" value="Amidohydro_3"/>
    <property type="match status" value="1"/>
</dbReference>
<name>A0A381YDM9_9ZZZZ</name>
<dbReference type="PANTHER" id="PTHR11647">
    <property type="entry name" value="HYDRANTOINASE/DIHYDROPYRIMIDINASE FAMILY MEMBER"/>
    <property type="match status" value="1"/>
</dbReference>
<feature type="non-terminal residue" evidence="2">
    <location>
        <position position="238"/>
    </location>
</feature>
<accession>A0A381YDM9</accession>
<organism evidence="2">
    <name type="scientific">marine metagenome</name>
    <dbReference type="NCBI Taxonomy" id="408172"/>
    <lineage>
        <taxon>unclassified sequences</taxon>
        <taxon>metagenomes</taxon>
        <taxon>ecological metagenomes</taxon>
    </lineage>
</organism>
<dbReference type="InterPro" id="IPR013108">
    <property type="entry name" value="Amidohydro_3"/>
</dbReference>
<dbReference type="Gene3D" id="2.30.40.10">
    <property type="entry name" value="Urease, subunit C, domain 1"/>
    <property type="match status" value="1"/>
</dbReference>
<dbReference type="SUPFAM" id="SSF51556">
    <property type="entry name" value="Metallo-dependent hydrolases"/>
    <property type="match status" value="1"/>
</dbReference>
<dbReference type="InterPro" id="IPR011059">
    <property type="entry name" value="Metal-dep_hydrolase_composite"/>
</dbReference>
<dbReference type="GO" id="GO:0016812">
    <property type="term" value="F:hydrolase activity, acting on carbon-nitrogen (but not peptide) bonds, in cyclic amides"/>
    <property type="evidence" value="ECO:0007669"/>
    <property type="project" value="TreeGrafter"/>
</dbReference>
<dbReference type="InterPro" id="IPR032466">
    <property type="entry name" value="Metal_Hydrolase"/>
</dbReference>
<protein>
    <recommendedName>
        <fullName evidence="1">Amidohydrolase 3 domain-containing protein</fullName>
    </recommendedName>
</protein>
<reference evidence="2" key="1">
    <citation type="submission" date="2018-05" db="EMBL/GenBank/DDBJ databases">
        <authorList>
            <person name="Lanie J.A."/>
            <person name="Ng W.-L."/>
            <person name="Kazmierczak K.M."/>
            <person name="Andrzejewski T.M."/>
            <person name="Davidsen T.M."/>
            <person name="Wayne K.J."/>
            <person name="Tettelin H."/>
            <person name="Glass J.I."/>
            <person name="Rusch D."/>
            <person name="Podicherti R."/>
            <person name="Tsui H.-C.T."/>
            <person name="Winkler M.E."/>
        </authorList>
    </citation>
    <scope>NUCLEOTIDE SEQUENCE</scope>
</reference>
<gene>
    <name evidence="2" type="ORF">METZ01_LOCUS128060</name>
</gene>
<dbReference type="SUPFAM" id="SSF51338">
    <property type="entry name" value="Composite domain of metallo-dependent hydrolases"/>
    <property type="match status" value="1"/>
</dbReference>
<evidence type="ECO:0000313" key="2">
    <source>
        <dbReference type="EMBL" id="SVA75206.1"/>
    </source>
</evidence>
<evidence type="ECO:0000259" key="1">
    <source>
        <dbReference type="Pfam" id="PF07969"/>
    </source>
</evidence>
<dbReference type="GO" id="GO:0005829">
    <property type="term" value="C:cytosol"/>
    <property type="evidence" value="ECO:0007669"/>
    <property type="project" value="TreeGrafter"/>
</dbReference>
<proteinExistence type="predicted"/>
<feature type="domain" description="Amidohydrolase 3" evidence="1">
    <location>
        <begin position="44"/>
        <end position="203"/>
    </location>
</feature>
<dbReference type="AlphaFoldDB" id="A0A381YDM9"/>
<dbReference type="PANTHER" id="PTHR11647:SF1">
    <property type="entry name" value="COLLAPSIN RESPONSE MEDIATOR PROTEIN"/>
    <property type="match status" value="1"/>
</dbReference>
<dbReference type="EMBL" id="UINC01018003">
    <property type="protein sequence ID" value="SVA75206.1"/>
    <property type="molecule type" value="Genomic_DNA"/>
</dbReference>
<dbReference type="InterPro" id="IPR050378">
    <property type="entry name" value="Metallo-dep_Hydrolases_sf"/>
</dbReference>
<dbReference type="Gene3D" id="3.20.20.140">
    <property type="entry name" value="Metal-dependent hydrolases"/>
    <property type="match status" value="1"/>
</dbReference>